<dbReference type="Proteomes" id="UP000027073">
    <property type="component" value="Unassembled WGS sequence"/>
</dbReference>
<proteinExistence type="predicted"/>
<sequence>MYFFIDNNPVGAFSREAQGTTGYEYNVTVFAIANLLPMEHNITIQNGRVGGPPSLMLLDVIIYTHDNGEPEPEPSSPPTISNTGSPSPQKSPLRVSTAVAIVLGSICAAILSGLAFLLYHRSRRLSGPHQCTPYTYNPELRVPEAEAPPSYGIVPYKISTPRWPRKTLRT</sequence>
<feature type="transmembrane region" description="Helical" evidence="2">
    <location>
        <begin position="95"/>
        <end position="119"/>
    </location>
</feature>
<gene>
    <name evidence="3" type="ORF">PLEOSDRAFT_159692</name>
</gene>
<dbReference type="OrthoDB" id="3245657at2759"/>
<keyword evidence="2" id="KW-0472">Membrane</keyword>
<keyword evidence="2" id="KW-1133">Transmembrane helix</keyword>
<reference evidence="4" key="1">
    <citation type="journal article" date="2014" name="Proc. Natl. Acad. Sci. U.S.A.">
        <title>Extensive sampling of basidiomycete genomes demonstrates inadequacy of the white-rot/brown-rot paradigm for wood decay fungi.</title>
        <authorList>
            <person name="Riley R."/>
            <person name="Salamov A.A."/>
            <person name="Brown D.W."/>
            <person name="Nagy L.G."/>
            <person name="Floudas D."/>
            <person name="Held B.W."/>
            <person name="Levasseur A."/>
            <person name="Lombard V."/>
            <person name="Morin E."/>
            <person name="Otillar R."/>
            <person name="Lindquist E.A."/>
            <person name="Sun H."/>
            <person name="LaButti K.M."/>
            <person name="Schmutz J."/>
            <person name="Jabbour D."/>
            <person name="Luo H."/>
            <person name="Baker S.E."/>
            <person name="Pisabarro A.G."/>
            <person name="Walton J.D."/>
            <person name="Blanchette R.A."/>
            <person name="Henrissat B."/>
            <person name="Martin F."/>
            <person name="Cullen D."/>
            <person name="Hibbett D.S."/>
            <person name="Grigoriev I.V."/>
        </authorList>
    </citation>
    <scope>NUCLEOTIDE SEQUENCE [LARGE SCALE GENOMIC DNA]</scope>
    <source>
        <strain evidence="4">PC15</strain>
    </source>
</reference>
<name>A0A067NRZ0_PLEO1</name>
<evidence type="ECO:0000313" key="4">
    <source>
        <dbReference type="Proteomes" id="UP000027073"/>
    </source>
</evidence>
<dbReference type="HOGENOM" id="CLU_1571296_0_0_1"/>
<accession>A0A067NRZ0</accession>
<evidence type="ECO:0000256" key="2">
    <source>
        <dbReference type="SAM" id="Phobius"/>
    </source>
</evidence>
<protein>
    <submittedName>
        <fullName evidence="3">Uncharacterized protein</fullName>
    </submittedName>
</protein>
<dbReference type="InParanoid" id="A0A067NRZ0"/>
<evidence type="ECO:0000313" key="3">
    <source>
        <dbReference type="EMBL" id="KDQ26386.1"/>
    </source>
</evidence>
<organism evidence="3 4">
    <name type="scientific">Pleurotus ostreatus (strain PC15)</name>
    <name type="common">Oyster mushroom</name>
    <dbReference type="NCBI Taxonomy" id="1137138"/>
    <lineage>
        <taxon>Eukaryota</taxon>
        <taxon>Fungi</taxon>
        <taxon>Dikarya</taxon>
        <taxon>Basidiomycota</taxon>
        <taxon>Agaricomycotina</taxon>
        <taxon>Agaricomycetes</taxon>
        <taxon>Agaricomycetidae</taxon>
        <taxon>Agaricales</taxon>
        <taxon>Pleurotineae</taxon>
        <taxon>Pleurotaceae</taxon>
        <taxon>Pleurotus</taxon>
    </lineage>
</organism>
<dbReference type="AlphaFoldDB" id="A0A067NRZ0"/>
<feature type="compositionally biased region" description="Polar residues" evidence="1">
    <location>
        <begin position="79"/>
        <end position="90"/>
    </location>
</feature>
<dbReference type="VEuPathDB" id="FungiDB:PLEOSDRAFT_159692"/>
<feature type="region of interest" description="Disordered" evidence="1">
    <location>
        <begin position="67"/>
        <end position="91"/>
    </location>
</feature>
<dbReference type="EMBL" id="KL198009">
    <property type="protein sequence ID" value="KDQ26386.1"/>
    <property type="molecule type" value="Genomic_DNA"/>
</dbReference>
<evidence type="ECO:0000256" key="1">
    <source>
        <dbReference type="SAM" id="MobiDB-lite"/>
    </source>
</evidence>
<keyword evidence="2" id="KW-0812">Transmembrane</keyword>